<dbReference type="SUPFAM" id="SSF53597">
    <property type="entry name" value="Dihydrofolate reductase-like"/>
    <property type="match status" value="1"/>
</dbReference>
<dbReference type="CDD" id="cd00209">
    <property type="entry name" value="DHFR"/>
    <property type="match status" value="1"/>
</dbReference>
<accession>A0AAD7KE74</accession>
<dbReference type="EC" id="1.5.1.3" evidence="2"/>
<dbReference type="InterPro" id="IPR017925">
    <property type="entry name" value="DHFR_CS"/>
</dbReference>
<dbReference type="GO" id="GO:0005739">
    <property type="term" value="C:mitochondrion"/>
    <property type="evidence" value="ECO:0007669"/>
    <property type="project" value="TreeGrafter"/>
</dbReference>
<dbReference type="PROSITE" id="PS00075">
    <property type="entry name" value="DHFR_1"/>
    <property type="match status" value="1"/>
</dbReference>
<dbReference type="PANTHER" id="PTHR48069:SF3">
    <property type="entry name" value="DIHYDROFOLATE REDUCTASE"/>
    <property type="match status" value="1"/>
</dbReference>
<comment type="pathway">
    <text evidence="1">Cofactor biosynthesis; tetrahydrofolate biosynthesis; 5,6,7,8-tetrahydrofolate from 7,8-dihydrofolate: step 1/1.</text>
</comment>
<evidence type="ECO:0000313" key="9">
    <source>
        <dbReference type="EMBL" id="KAJ7783760.1"/>
    </source>
</evidence>
<gene>
    <name evidence="9" type="ORF">DFH07DRAFT_1054935</name>
</gene>
<evidence type="ECO:0000256" key="5">
    <source>
        <dbReference type="ARBA" id="ARBA00022857"/>
    </source>
</evidence>
<dbReference type="GO" id="GO:0046654">
    <property type="term" value="P:tetrahydrofolate biosynthetic process"/>
    <property type="evidence" value="ECO:0007669"/>
    <property type="project" value="InterPro"/>
</dbReference>
<protein>
    <recommendedName>
        <fullName evidence="3">Dihydrofolate reductase</fullName>
        <ecNumber evidence="2">1.5.1.3</ecNumber>
    </recommendedName>
</protein>
<evidence type="ECO:0000313" key="10">
    <source>
        <dbReference type="Proteomes" id="UP001215280"/>
    </source>
</evidence>
<evidence type="ECO:0000256" key="4">
    <source>
        <dbReference type="ARBA" id="ARBA00022563"/>
    </source>
</evidence>
<evidence type="ECO:0000259" key="8">
    <source>
        <dbReference type="PROSITE" id="PS51330"/>
    </source>
</evidence>
<dbReference type="Proteomes" id="UP001215280">
    <property type="component" value="Unassembled WGS sequence"/>
</dbReference>
<dbReference type="GO" id="GO:0046452">
    <property type="term" value="P:dihydrofolate metabolic process"/>
    <property type="evidence" value="ECO:0007669"/>
    <property type="project" value="TreeGrafter"/>
</dbReference>
<dbReference type="InterPro" id="IPR001796">
    <property type="entry name" value="DHFR_dom"/>
</dbReference>
<dbReference type="Gene3D" id="3.40.430.10">
    <property type="entry name" value="Dihydrofolate Reductase, subunit A"/>
    <property type="match status" value="1"/>
</dbReference>
<organism evidence="9 10">
    <name type="scientific">Mycena maculata</name>
    <dbReference type="NCBI Taxonomy" id="230809"/>
    <lineage>
        <taxon>Eukaryota</taxon>
        <taxon>Fungi</taxon>
        <taxon>Dikarya</taxon>
        <taxon>Basidiomycota</taxon>
        <taxon>Agaricomycotina</taxon>
        <taxon>Agaricomycetes</taxon>
        <taxon>Agaricomycetidae</taxon>
        <taxon>Agaricales</taxon>
        <taxon>Marasmiineae</taxon>
        <taxon>Mycenaceae</taxon>
        <taxon>Mycena</taxon>
    </lineage>
</organism>
<dbReference type="AlphaFoldDB" id="A0AAD7KE74"/>
<keyword evidence="5" id="KW-0521">NADP</keyword>
<name>A0AAD7KE74_9AGAR</name>
<proteinExistence type="inferred from homology"/>
<dbReference type="EMBL" id="JARJLG010000002">
    <property type="protein sequence ID" value="KAJ7783760.1"/>
    <property type="molecule type" value="Genomic_DNA"/>
</dbReference>
<feature type="domain" description="DHFR" evidence="8">
    <location>
        <begin position="3"/>
        <end position="198"/>
    </location>
</feature>
<comment type="caution">
    <text evidence="9">The sequence shown here is derived from an EMBL/GenBank/DDBJ whole genome shotgun (WGS) entry which is preliminary data.</text>
</comment>
<dbReference type="GO" id="GO:0050661">
    <property type="term" value="F:NADP binding"/>
    <property type="evidence" value="ECO:0007669"/>
    <property type="project" value="InterPro"/>
</dbReference>
<evidence type="ECO:0000256" key="6">
    <source>
        <dbReference type="ARBA" id="ARBA00023002"/>
    </source>
</evidence>
<evidence type="ECO:0000256" key="3">
    <source>
        <dbReference type="ARBA" id="ARBA00018886"/>
    </source>
</evidence>
<evidence type="ECO:0000256" key="1">
    <source>
        <dbReference type="ARBA" id="ARBA00004903"/>
    </source>
</evidence>
<dbReference type="GO" id="GO:0046655">
    <property type="term" value="P:folic acid metabolic process"/>
    <property type="evidence" value="ECO:0007669"/>
    <property type="project" value="TreeGrafter"/>
</dbReference>
<keyword evidence="4" id="KW-0554">One-carbon metabolism</keyword>
<reference evidence="9" key="1">
    <citation type="submission" date="2023-03" db="EMBL/GenBank/DDBJ databases">
        <title>Massive genome expansion in bonnet fungi (Mycena s.s.) driven by repeated elements and novel gene families across ecological guilds.</title>
        <authorList>
            <consortium name="Lawrence Berkeley National Laboratory"/>
            <person name="Harder C.B."/>
            <person name="Miyauchi S."/>
            <person name="Viragh M."/>
            <person name="Kuo A."/>
            <person name="Thoen E."/>
            <person name="Andreopoulos B."/>
            <person name="Lu D."/>
            <person name="Skrede I."/>
            <person name="Drula E."/>
            <person name="Henrissat B."/>
            <person name="Morin E."/>
            <person name="Kohler A."/>
            <person name="Barry K."/>
            <person name="LaButti K."/>
            <person name="Morin E."/>
            <person name="Salamov A."/>
            <person name="Lipzen A."/>
            <person name="Mereny Z."/>
            <person name="Hegedus B."/>
            <person name="Baldrian P."/>
            <person name="Stursova M."/>
            <person name="Weitz H."/>
            <person name="Taylor A."/>
            <person name="Grigoriev I.V."/>
            <person name="Nagy L.G."/>
            <person name="Martin F."/>
            <person name="Kauserud H."/>
        </authorList>
    </citation>
    <scope>NUCLEOTIDE SEQUENCE</scope>
    <source>
        <strain evidence="9">CBHHK188m</strain>
    </source>
</reference>
<dbReference type="InterPro" id="IPR024072">
    <property type="entry name" value="DHFR-like_dom_sf"/>
</dbReference>
<evidence type="ECO:0000256" key="2">
    <source>
        <dbReference type="ARBA" id="ARBA00012856"/>
    </source>
</evidence>
<dbReference type="PROSITE" id="PS51330">
    <property type="entry name" value="DHFR_2"/>
    <property type="match status" value="1"/>
</dbReference>
<keyword evidence="6" id="KW-0560">Oxidoreductase</keyword>
<dbReference type="GO" id="GO:0006730">
    <property type="term" value="P:one-carbon metabolic process"/>
    <property type="evidence" value="ECO:0007669"/>
    <property type="project" value="UniProtKB-KW"/>
</dbReference>
<sequence>MSRLTIIVAATKSSGIGQNGALPWRLPKEMAYFARVTANAPAGTLNTVIMGRNTWESIPTKFRPLRNRVNIVVSRNPSYDVGTAPLEGSLEAAITRMKSEKAGSGRGFIIGGASLYAESLALSATSPVGFVDRILLTRILSPAFDECDVLMPDFLGSTEGNGWKMAAHDALQTWVGFEVAEGVQEENGIRYEFQMWVREM</sequence>
<dbReference type="PRINTS" id="PR00070">
    <property type="entry name" value="DHFR"/>
</dbReference>
<dbReference type="GO" id="GO:0004146">
    <property type="term" value="F:dihydrofolate reductase activity"/>
    <property type="evidence" value="ECO:0007669"/>
    <property type="project" value="UniProtKB-EC"/>
</dbReference>
<dbReference type="PANTHER" id="PTHR48069">
    <property type="entry name" value="DIHYDROFOLATE REDUCTASE"/>
    <property type="match status" value="1"/>
</dbReference>
<dbReference type="InterPro" id="IPR012259">
    <property type="entry name" value="DHFR"/>
</dbReference>
<keyword evidence="10" id="KW-1185">Reference proteome</keyword>
<dbReference type="Pfam" id="PF00186">
    <property type="entry name" value="DHFR_1"/>
    <property type="match status" value="1"/>
</dbReference>
<comment type="similarity">
    <text evidence="7">Belongs to the dihydrofolate reductase family.</text>
</comment>
<evidence type="ECO:0000256" key="7">
    <source>
        <dbReference type="RuleBase" id="RU004474"/>
    </source>
</evidence>